<dbReference type="SUPFAM" id="SSF48097">
    <property type="entry name" value="Regulator of G-protein signaling, RGS"/>
    <property type="match status" value="1"/>
</dbReference>
<proteinExistence type="predicted"/>
<dbReference type="PROSITE" id="PS50011">
    <property type="entry name" value="PROTEIN_KINASE_DOM"/>
    <property type="match status" value="1"/>
</dbReference>
<dbReference type="GO" id="GO:0005524">
    <property type="term" value="F:ATP binding"/>
    <property type="evidence" value="ECO:0007669"/>
    <property type="project" value="UniProtKB-KW"/>
</dbReference>
<dbReference type="PROSITE" id="PS51285">
    <property type="entry name" value="AGC_KINASE_CTER"/>
    <property type="match status" value="1"/>
</dbReference>
<evidence type="ECO:0000256" key="4">
    <source>
        <dbReference type="ARBA" id="ARBA00022777"/>
    </source>
</evidence>
<sequence length="698" mass="78167">MTFDALETEFANAKLVRSLARRDDRKYFWRLLPPESEQCVRLAARYGVASSSSSPKSKFAAAASMDAISDPKRQVSEAQSASNYHFLDILSEPCGLYMFDLFLQRLQEDDAIHWLHFLQVAHPTVIFSQRGVRLDFDQIVAKYLSDTLASGAGAEPVDVPAPGPPVSESRGARRLSGKQQFSSMSQQPGHIAVQVGAQSPAKTKLRSAMSHYAAPFRFQYDTADRAQAFANRAAGSGEPLAQLSKRVLEALEQAFFVAFLESQQFKRFIQLKEFALRPVTVDDFTTFRVMGRGAYGAVYAVEKVNTHRVYAWKEMNKRHLKHQRAIDVALNEVRILSELNSPFITSLRYCLQTSESLILVLDFCSGGDLSYHMKRKPSVGPGDPGGAAVPNANALNAAQATAVSPTATTKRRRKKPIPPDLLLLYAAEIILGLEHMHEHRIVFRDLKPANILLDMNGHVQISDLGLAKKFSDRKPSTSSLGGTPGYWAPEVLARQPYAQWVDWWSFAVFLYEGICGMRPPCRCVRGTSEWCPFIDSREQEENAKNGGTLKLCIDFPEPYFTPEAKDLIQQLLRPIPSSRLGYNGAAEVKAHDFFKSVDWAAVASRSITPSFVPGMNVHASSVQEVGEVNKQRYKKVPLDNRDHKQFAQFKYVNDRVVQEELVRVLIEESERDAPNKWTPFEQHGRGARQLSHKCCTIL</sequence>
<evidence type="ECO:0000256" key="1">
    <source>
        <dbReference type="ARBA" id="ARBA00022527"/>
    </source>
</evidence>
<dbReference type="InterPro" id="IPR000961">
    <property type="entry name" value="AGC-kinase_C"/>
</dbReference>
<dbReference type="PANTHER" id="PTHR24355">
    <property type="entry name" value="G PROTEIN-COUPLED RECEPTOR KINASE/RIBOSOMAL PROTEIN S6 KINASE"/>
    <property type="match status" value="1"/>
</dbReference>
<evidence type="ECO:0000259" key="8">
    <source>
        <dbReference type="PROSITE" id="PS51285"/>
    </source>
</evidence>
<dbReference type="EMBL" id="CDSF01000113">
    <property type="protein sequence ID" value="CEP01591.1"/>
    <property type="molecule type" value="Genomic_DNA"/>
</dbReference>
<keyword evidence="11" id="KW-1185">Reference proteome</keyword>
<evidence type="ECO:0000256" key="5">
    <source>
        <dbReference type="ARBA" id="ARBA00022840"/>
    </source>
</evidence>
<evidence type="ECO:0000256" key="3">
    <source>
        <dbReference type="ARBA" id="ARBA00022741"/>
    </source>
</evidence>
<organism evidence="9 11">
    <name type="scientific">Plasmodiophora brassicae</name>
    <name type="common">Clubroot disease agent</name>
    <dbReference type="NCBI Taxonomy" id="37360"/>
    <lineage>
        <taxon>Eukaryota</taxon>
        <taxon>Sar</taxon>
        <taxon>Rhizaria</taxon>
        <taxon>Endomyxa</taxon>
        <taxon>Phytomyxea</taxon>
        <taxon>Plasmodiophorida</taxon>
        <taxon>Plasmodiophoridae</taxon>
        <taxon>Plasmodiophora</taxon>
    </lineage>
</organism>
<evidence type="ECO:0000313" key="9">
    <source>
        <dbReference type="EMBL" id="CEP01591.1"/>
    </source>
</evidence>
<dbReference type="InterPro" id="IPR036305">
    <property type="entry name" value="RGS_sf"/>
</dbReference>
<geneLocation type="mitochondrion" evidence="10"/>
<evidence type="ECO:0000256" key="2">
    <source>
        <dbReference type="ARBA" id="ARBA00022679"/>
    </source>
</evidence>
<keyword evidence="5" id="KW-0067">ATP-binding</keyword>
<accession>A0A0G4J2S7</accession>
<keyword evidence="1" id="KW-0723">Serine/threonine-protein kinase</keyword>
<dbReference type="Proteomes" id="UP000290189">
    <property type="component" value="Unassembled WGS sequence"/>
</dbReference>
<feature type="region of interest" description="Disordered" evidence="6">
    <location>
        <begin position="154"/>
        <end position="179"/>
    </location>
</feature>
<dbReference type="CDD" id="cd05123">
    <property type="entry name" value="STKc_AGC"/>
    <property type="match status" value="1"/>
</dbReference>
<dbReference type="OrthoDB" id="354826at2759"/>
<keyword evidence="2" id="KW-0808">Transferase</keyword>
<dbReference type="EMBL" id="OVEO01000019">
    <property type="protein sequence ID" value="SPR01763.1"/>
    <property type="molecule type" value="Genomic_DNA"/>
</dbReference>
<evidence type="ECO:0000256" key="6">
    <source>
        <dbReference type="SAM" id="MobiDB-lite"/>
    </source>
</evidence>
<evidence type="ECO:0000313" key="10">
    <source>
        <dbReference type="EMBL" id="SPR01763.1"/>
    </source>
</evidence>
<dbReference type="GO" id="GO:0004674">
    <property type="term" value="F:protein serine/threonine kinase activity"/>
    <property type="evidence" value="ECO:0007669"/>
    <property type="project" value="UniProtKB-KW"/>
</dbReference>
<name>A0A0G4J2S7_PLABS</name>
<dbReference type="InterPro" id="IPR045270">
    <property type="entry name" value="STKc_AGC"/>
</dbReference>
<reference evidence="9 11" key="1">
    <citation type="submission" date="2015-02" db="EMBL/GenBank/DDBJ databases">
        <authorList>
            <person name="Chooi Y.-H."/>
        </authorList>
    </citation>
    <scope>NUCLEOTIDE SEQUENCE [LARGE SCALE GENOMIC DNA]</scope>
    <source>
        <strain evidence="9">E3</strain>
    </source>
</reference>
<dbReference type="SUPFAM" id="SSF56112">
    <property type="entry name" value="Protein kinase-like (PK-like)"/>
    <property type="match status" value="1"/>
</dbReference>
<dbReference type="AlphaFoldDB" id="A0A0G4J2S7"/>
<dbReference type="InterPro" id="IPR011009">
    <property type="entry name" value="Kinase-like_dom_sf"/>
</dbReference>
<reference evidence="10 12" key="2">
    <citation type="submission" date="2018-03" db="EMBL/GenBank/DDBJ databases">
        <authorList>
            <person name="Fogelqvist J."/>
        </authorList>
    </citation>
    <scope>NUCLEOTIDE SEQUENCE [LARGE SCALE GENOMIC DNA]</scope>
</reference>
<feature type="domain" description="AGC-kinase C-terminal" evidence="8">
    <location>
        <begin position="595"/>
        <end position="661"/>
    </location>
</feature>
<evidence type="ECO:0000313" key="12">
    <source>
        <dbReference type="Proteomes" id="UP000290189"/>
    </source>
</evidence>
<dbReference type="PANTHER" id="PTHR24355:SF18">
    <property type="entry name" value="G PROTEIN-COUPLED RECEPTOR KINASE"/>
    <property type="match status" value="1"/>
</dbReference>
<dbReference type="Pfam" id="PF00069">
    <property type="entry name" value="Pkinase"/>
    <property type="match status" value="2"/>
</dbReference>
<evidence type="ECO:0000313" key="11">
    <source>
        <dbReference type="Proteomes" id="UP000039324"/>
    </source>
</evidence>
<evidence type="ECO:0000259" key="7">
    <source>
        <dbReference type="PROSITE" id="PS50011"/>
    </source>
</evidence>
<dbReference type="Proteomes" id="UP000039324">
    <property type="component" value="Unassembled WGS sequence"/>
</dbReference>
<dbReference type="SMART" id="SM00220">
    <property type="entry name" value="S_TKc"/>
    <property type="match status" value="1"/>
</dbReference>
<dbReference type="STRING" id="37360.A0A0G4J2S7"/>
<keyword evidence="4" id="KW-0418">Kinase</keyword>
<keyword evidence="3" id="KW-0547">Nucleotide-binding</keyword>
<gene>
    <name evidence="9" type="ORF">PBRA_008533</name>
    <name evidence="10" type="ORF">PLBR_LOCUS8978</name>
</gene>
<dbReference type="Gene3D" id="1.10.510.10">
    <property type="entry name" value="Transferase(Phosphotransferase) domain 1"/>
    <property type="match status" value="1"/>
</dbReference>
<protein>
    <recommendedName>
        <fullName evidence="13">Protein kinase domain-containing protein</fullName>
    </recommendedName>
</protein>
<dbReference type="InterPro" id="IPR000719">
    <property type="entry name" value="Prot_kinase_dom"/>
</dbReference>
<keyword evidence="10" id="KW-0496">Mitochondrion</keyword>
<evidence type="ECO:0008006" key="13">
    <source>
        <dbReference type="Google" id="ProtNLM"/>
    </source>
</evidence>
<feature type="domain" description="Protein kinase" evidence="7">
    <location>
        <begin position="284"/>
        <end position="594"/>
    </location>
</feature>
<dbReference type="Gene3D" id="3.30.200.20">
    <property type="entry name" value="Phosphorylase Kinase, domain 1"/>
    <property type="match status" value="1"/>
</dbReference>